<evidence type="ECO:0000256" key="1">
    <source>
        <dbReference type="SAM" id="MobiDB-lite"/>
    </source>
</evidence>
<comment type="caution">
    <text evidence="2">The sequence shown here is derived from an EMBL/GenBank/DDBJ whole genome shotgun (WGS) entry which is preliminary data.</text>
</comment>
<feature type="region of interest" description="Disordered" evidence="1">
    <location>
        <begin position="1"/>
        <end position="108"/>
    </location>
</feature>
<protein>
    <submittedName>
        <fullName evidence="2">Uncharacterized protein</fullName>
    </submittedName>
</protein>
<sequence>GADHVDRPPEEDEERQDRQGSGRVPREGVRAGARCQPVPPEAADSSGKFEAPVQPEAISASGVSRFGRGRVGQGGCQQQDDVRDSHGDNLQPRDGRPLLPHAPPDTGP</sequence>
<dbReference type="EMBL" id="AGNL01034343">
    <property type="protein sequence ID" value="EJK55305.1"/>
    <property type="molecule type" value="Genomic_DNA"/>
</dbReference>
<feature type="non-terminal residue" evidence="2">
    <location>
        <position position="1"/>
    </location>
</feature>
<feature type="compositionally biased region" description="Basic and acidic residues" evidence="1">
    <location>
        <begin position="15"/>
        <end position="29"/>
    </location>
</feature>
<evidence type="ECO:0000313" key="3">
    <source>
        <dbReference type="Proteomes" id="UP000266841"/>
    </source>
</evidence>
<accession>K0RQF6</accession>
<dbReference type="AlphaFoldDB" id="K0RQF6"/>
<name>K0RQF6_THAOC</name>
<gene>
    <name evidence="2" type="ORF">THAOC_24974</name>
</gene>
<proteinExistence type="predicted"/>
<organism evidence="2 3">
    <name type="scientific">Thalassiosira oceanica</name>
    <name type="common">Marine diatom</name>
    <dbReference type="NCBI Taxonomy" id="159749"/>
    <lineage>
        <taxon>Eukaryota</taxon>
        <taxon>Sar</taxon>
        <taxon>Stramenopiles</taxon>
        <taxon>Ochrophyta</taxon>
        <taxon>Bacillariophyta</taxon>
        <taxon>Coscinodiscophyceae</taxon>
        <taxon>Thalassiosirophycidae</taxon>
        <taxon>Thalassiosirales</taxon>
        <taxon>Thalassiosiraceae</taxon>
        <taxon>Thalassiosira</taxon>
    </lineage>
</organism>
<evidence type="ECO:0000313" key="2">
    <source>
        <dbReference type="EMBL" id="EJK55305.1"/>
    </source>
</evidence>
<keyword evidence="3" id="KW-1185">Reference proteome</keyword>
<reference evidence="2 3" key="1">
    <citation type="journal article" date="2012" name="Genome Biol.">
        <title>Genome and low-iron response of an oceanic diatom adapted to chronic iron limitation.</title>
        <authorList>
            <person name="Lommer M."/>
            <person name="Specht M."/>
            <person name="Roy A.S."/>
            <person name="Kraemer L."/>
            <person name="Andreson R."/>
            <person name="Gutowska M.A."/>
            <person name="Wolf J."/>
            <person name="Bergner S.V."/>
            <person name="Schilhabel M.B."/>
            <person name="Klostermeier U.C."/>
            <person name="Beiko R.G."/>
            <person name="Rosenstiel P."/>
            <person name="Hippler M."/>
            <person name="Laroche J."/>
        </authorList>
    </citation>
    <scope>NUCLEOTIDE SEQUENCE [LARGE SCALE GENOMIC DNA]</scope>
    <source>
        <strain evidence="2 3">CCMP1005</strain>
    </source>
</reference>
<dbReference type="Proteomes" id="UP000266841">
    <property type="component" value="Unassembled WGS sequence"/>
</dbReference>
<feature type="compositionally biased region" description="Basic and acidic residues" evidence="1">
    <location>
        <begin position="80"/>
        <end position="96"/>
    </location>
</feature>